<dbReference type="AlphaFoldDB" id="A0AAD8P043"/>
<dbReference type="InterPro" id="IPR021109">
    <property type="entry name" value="Peptidase_aspartic_dom_sf"/>
</dbReference>
<accession>A0AAD8P043</accession>
<name>A0AAD8P043_TARER</name>
<feature type="domain" description="Peptidase A1" evidence="3">
    <location>
        <begin position="116"/>
        <end position="251"/>
    </location>
</feature>
<evidence type="ECO:0000256" key="1">
    <source>
        <dbReference type="ARBA" id="ARBA00007447"/>
    </source>
</evidence>
<dbReference type="EMBL" id="JAUHHV010000002">
    <property type="protein sequence ID" value="KAK1434145.1"/>
    <property type="molecule type" value="Genomic_DNA"/>
</dbReference>
<dbReference type="PANTHER" id="PTHR13683">
    <property type="entry name" value="ASPARTYL PROTEASES"/>
    <property type="match status" value="1"/>
</dbReference>
<dbReference type="Gene3D" id="2.40.70.10">
    <property type="entry name" value="Acid Proteases"/>
    <property type="match status" value="2"/>
</dbReference>
<proteinExistence type="inferred from homology"/>
<organism evidence="4 5">
    <name type="scientific">Tagetes erecta</name>
    <name type="common">African marigold</name>
    <dbReference type="NCBI Taxonomy" id="13708"/>
    <lineage>
        <taxon>Eukaryota</taxon>
        <taxon>Viridiplantae</taxon>
        <taxon>Streptophyta</taxon>
        <taxon>Embryophyta</taxon>
        <taxon>Tracheophyta</taxon>
        <taxon>Spermatophyta</taxon>
        <taxon>Magnoliopsida</taxon>
        <taxon>eudicotyledons</taxon>
        <taxon>Gunneridae</taxon>
        <taxon>Pentapetalae</taxon>
        <taxon>asterids</taxon>
        <taxon>campanulids</taxon>
        <taxon>Asterales</taxon>
        <taxon>Asteraceae</taxon>
        <taxon>Asteroideae</taxon>
        <taxon>Heliantheae alliance</taxon>
        <taxon>Tageteae</taxon>
        <taxon>Tagetes</taxon>
    </lineage>
</organism>
<evidence type="ECO:0000259" key="3">
    <source>
        <dbReference type="Pfam" id="PF00026"/>
    </source>
</evidence>
<keyword evidence="5" id="KW-1185">Reference proteome</keyword>
<evidence type="ECO:0000313" key="4">
    <source>
        <dbReference type="EMBL" id="KAK1434145.1"/>
    </source>
</evidence>
<dbReference type="InterPro" id="IPR001461">
    <property type="entry name" value="Aspartic_peptidase_A1"/>
</dbReference>
<comment type="similarity">
    <text evidence="1">Belongs to the peptidase A1 family.</text>
</comment>
<dbReference type="GO" id="GO:0004190">
    <property type="term" value="F:aspartic-type endopeptidase activity"/>
    <property type="evidence" value="ECO:0007669"/>
    <property type="project" value="InterPro"/>
</dbReference>
<dbReference type="Pfam" id="PF00026">
    <property type="entry name" value="Asp"/>
    <property type="match status" value="1"/>
</dbReference>
<dbReference type="SUPFAM" id="SSF50630">
    <property type="entry name" value="Acid proteases"/>
    <property type="match status" value="1"/>
</dbReference>
<evidence type="ECO:0000256" key="2">
    <source>
        <dbReference type="SAM" id="Coils"/>
    </source>
</evidence>
<dbReference type="PANTHER" id="PTHR13683:SF822">
    <property type="entry name" value="ASPARTIC PEPTIDASE A1 FAMILY, ASPARTIC PEPTIDASE DOMAIN, XYLANASE INHIBITOR-RELATED"/>
    <property type="match status" value="1"/>
</dbReference>
<dbReference type="Proteomes" id="UP001229421">
    <property type="component" value="Unassembled WGS sequence"/>
</dbReference>
<evidence type="ECO:0000313" key="5">
    <source>
        <dbReference type="Proteomes" id="UP001229421"/>
    </source>
</evidence>
<keyword evidence="2" id="KW-0175">Coiled coil</keyword>
<feature type="coiled-coil region" evidence="2">
    <location>
        <begin position="303"/>
        <end position="344"/>
    </location>
</feature>
<reference evidence="4" key="1">
    <citation type="journal article" date="2023" name="bioRxiv">
        <title>Improved chromosome-level genome assembly for marigold (Tagetes erecta).</title>
        <authorList>
            <person name="Jiang F."/>
            <person name="Yuan L."/>
            <person name="Wang S."/>
            <person name="Wang H."/>
            <person name="Xu D."/>
            <person name="Wang A."/>
            <person name="Fan W."/>
        </authorList>
    </citation>
    <scope>NUCLEOTIDE SEQUENCE</scope>
    <source>
        <strain evidence="4">WSJ</strain>
        <tissue evidence="4">Leaf</tissue>
    </source>
</reference>
<protein>
    <recommendedName>
        <fullName evidence="3">Peptidase A1 domain-containing protein</fullName>
    </recommendedName>
</protein>
<sequence length="349" mass="39443">MPLLFNSLSPSPSRSSINKSLTSSYDFNFAISRCSALRIHKISSSILSLCSVRSESIRFHLRYSLHHELTFILQKSNHVSWQTPTNITNRQFAEEFLQLIAWCGAKQSGDLDSSDQALDGILGFGQSNTLLLSQLASAKKVKKMFSHCLDGKKGGGSFAIGEVVEPKIKTTPILDDTTHFNIALDSIDVNGDAVKLPTSIFDFVKKQAAIVDSGTTLAYFPDDVYNQLMEKIKAAQPDNKPHTVEKLFTCYKYSVPMEILSWSNLVSKVFFLSDPFTLNRFCIISIDLDDLEFVTQRSKESHVQSAQLEFEKEQVARENLENHLEQLEKDREEEQVQARFERAECEIQK</sequence>
<dbReference type="GO" id="GO:0006508">
    <property type="term" value="P:proteolysis"/>
    <property type="evidence" value="ECO:0007669"/>
    <property type="project" value="InterPro"/>
</dbReference>
<dbReference type="InterPro" id="IPR033121">
    <property type="entry name" value="PEPTIDASE_A1"/>
</dbReference>
<gene>
    <name evidence="4" type="ORF">QVD17_11063</name>
</gene>
<comment type="caution">
    <text evidence="4">The sequence shown here is derived from an EMBL/GenBank/DDBJ whole genome shotgun (WGS) entry which is preliminary data.</text>
</comment>